<evidence type="ECO:0000256" key="1">
    <source>
        <dbReference type="ARBA" id="ARBA00022860"/>
    </source>
</evidence>
<dbReference type="OrthoDB" id="1923217at2759"/>
<feature type="domain" description="BAG" evidence="4">
    <location>
        <begin position="91"/>
        <end position="168"/>
    </location>
</feature>
<evidence type="ECO:0000256" key="2">
    <source>
        <dbReference type="ARBA" id="ARBA00023186"/>
    </source>
</evidence>
<evidence type="ECO:0000256" key="3">
    <source>
        <dbReference type="SAM" id="MobiDB-lite"/>
    </source>
</evidence>
<dbReference type="Pfam" id="PF02179">
    <property type="entry name" value="BAG"/>
    <property type="match status" value="1"/>
</dbReference>
<dbReference type="PROSITE" id="PS51035">
    <property type="entry name" value="BAG"/>
    <property type="match status" value="1"/>
</dbReference>
<gene>
    <name evidence="5" type="ORF">MIMGU_mgv1a009572mg</name>
</gene>
<dbReference type="Pfam" id="PF00612">
    <property type="entry name" value="IQ"/>
    <property type="match status" value="1"/>
</dbReference>
<dbReference type="PANTHER" id="PTHR33322">
    <property type="entry name" value="BAG DOMAIN CONTAINING PROTEIN, EXPRESSED"/>
    <property type="match status" value="1"/>
</dbReference>
<dbReference type="Proteomes" id="UP000030748">
    <property type="component" value="Unassembled WGS sequence"/>
</dbReference>
<name>A0A022RAY6_ERYGU</name>
<reference evidence="5 6" key="1">
    <citation type="journal article" date="2013" name="Proc. Natl. Acad. Sci. U.S.A.">
        <title>Fine-scale variation in meiotic recombination in Mimulus inferred from population shotgun sequencing.</title>
        <authorList>
            <person name="Hellsten U."/>
            <person name="Wright K.M."/>
            <person name="Jenkins J."/>
            <person name="Shu S."/>
            <person name="Yuan Y."/>
            <person name="Wessler S.R."/>
            <person name="Schmutz J."/>
            <person name="Willis J.H."/>
            <person name="Rokhsar D.S."/>
        </authorList>
    </citation>
    <scope>NUCLEOTIDE SEQUENCE [LARGE SCALE GENOMIC DNA]</scope>
    <source>
        <strain evidence="6">cv. DUN x IM62</strain>
    </source>
</reference>
<accession>A0A022RAY6</accession>
<dbReference type="SMART" id="SM00015">
    <property type="entry name" value="IQ"/>
    <property type="match status" value="1"/>
</dbReference>
<proteinExistence type="predicted"/>
<dbReference type="GO" id="GO:0051087">
    <property type="term" value="F:protein-folding chaperone binding"/>
    <property type="evidence" value="ECO:0007669"/>
    <property type="project" value="InterPro"/>
</dbReference>
<dbReference type="InterPro" id="IPR040400">
    <property type="entry name" value="BAG5/6/7/8"/>
</dbReference>
<protein>
    <recommendedName>
        <fullName evidence="4">BAG domain-containing protein</fullName>
    </recommendedName>
</protein>
<dbReference type="EMBL" id="KI630522">
    <property type="protein sequence ID" value="EYU37406.1"/>
    <property type="molecule type" value="Genomic_DNA"/>
</dbReference>
<dbReference type="STRING" id="4155.A0A022RAY6"/>
<evidence type="ECO:0000259" key="4">
    <source>
        <dbReference type="PROSITE" id="PS51035"/>
    </source>
</evidence>
<dbReference type="KEGG" id="egt:105957982"/>
<dbReference type="eggNOG" id="ENOG502RY04">
    <property type="taxonomic scope" value="Eukaryota"/>
</dbReference>
<feature type="region of interest" description="Disordered" evidence="3">
    <location>
        <begin position="30"/>
        <end position="49"/>
    </location>
</feature>
<dbReference type="SMART" id="SM00264">
    <property type="entry name" value="BAG"/>
    <property type="match status" value="1"/>
</dbReference>
<dbReference type="PhylomeDB" id="A0A022RAY6"/>
<sequence>MENPFFANRRFYQQPDHTRRPFSRNPSFRGVPVYPIRETPQPARPVQRPSEPKVVRIPVQFVGSEKPDRRVSALKIQKVFRGFLVRKYLKKIKDIKVQVDEIGGKLSNGEIVELVRRNEKERLRLNEGLMSLLIKLDSISGLDFGVRVCRKAVIRKAIALQERLDEIVALDFEGNGESGGPIENSEIGVSMEIDDEKLGNLEGSVGDQEDCGDDDVIDVGVDCEVKVGGVVCVDENLDSVEESAECVKERFSERDEREKANGGNDDSTRNREMMEKLMEDNEKMMKLMMQLLEKNESQTKVLNGLTHRVELLEKAFLCEKLRKKKKKMAKGGAACREE</sequence>
<dbReference type="InterPro" id="IPR003103">
    <property type="entry name" value="BAG_domain"/>
</dbReference>
<dbReference type="OMA" id="DSYLVKC"/>
<dbReference type="InterPro" id="IPR036533">
    <property type="entry name" value="BAG_dom_sf"/>
</dbReference>
<keyword evidence="2" id="KW-0143">Chaperone</keyword>
<dbReference type="PANTHER" id="PTHR33322:SF4">
    <property type="entry name" value="BAG DOMAIN CONTAINING PROTEIN, EXPRESSED"/>
    <property type="match status" value="1"/>
</dbReference>
<keyword evidence="6" id="KW-1185">Reference proteome</keyword>
<dbReference type="PROSITE" id="PS50096">
    <property type="entry name" value="IQ"/>
    <property type="match status" value="1"/>
</dbReference>
<dbReference type="AlphaFoldDB" id="A0A022RAY6"/>
<feature type="region of interest" description="Disordered" evidence="3">
    <location>
        <begin position="1"/>
        <end position="25"/>
    </location>
</feature>
<dbReference type="GO" id="GO:0005516">
    <property type="term" value="F:calmodulin binding"/>
    <property type="evidence" value="ECO:0007669"/>
    <property type="project" value="UniProtKB-KW"/>
</dbReference>
<dbReference type="InterPro" id="IPR000048">
    <property type="entry name" value="IQ_motif_EF-hand-BS"/>
</dbReference>
<evidence type="ECO:0000313" key="5">
    <source>
        <dbReference type="EMBL" id="EYU37406.1"/>
    </source>
</evidence>
<evidence type="ECO:0000313" key="6">
    <source>
        <dbReference type="Proteomes" id="UP000030748"/>
    </source>
</evidence>
<feature type="region of interest" description="Disordered" evidence="3">
    <location>
        <begin position="249"/>
        <end position="271"/>
    </location>
</feature>
<dbReference type="GO" id="GO:0006457">
    <property type="term" value="P:protein folding"/>
    <property type="evidence" value="ECO:0000318"/>
    <property type="project" value="GO_Central"/>
</dbReference>
<keyword evidence="1" id="KW-0112">Calmodulin-binding</keyword>
<organism evidence="5 6">
    <name type="scientific">Erythranthe guttata</name>
    <name type="common">Yellow monkey flower</name>
    <name type="synonym">Mimulus guttatus</name>
    <dbReference type="NCBI Taxonomy" id="4155"/>
    <lineage>
        <taxon>Eukaryota</taxon>
        <taxon>Viridiplantae</taxon>
        <taxon>Streptophyta</taxon>
        <taxon>Embryophyta</taxon>
        <taxon>Tracheophyta</taxon>
        <taxon>Spermatophyta</taxon>
        <taxon>Magnoliopsida</taxon>
        <taxon>eudicotyledons</taxon>
        <taxon>Gunneridae</taxon>
        <taxon>Pentapetalae</taxon>
        <taxon>asterids</taxon>
        <taxon>lamiids</taxon>
        <taxon>Lamiales</taxon>
        <taxon>Phrymaceae</taxon>
        <taxon>Erythranthe</taxon>
    </lineage>
</organism>
<dbReference type="Gene3D" id="1.20.58.120">
    <property type="entry name" value="BAG domain"/>
    <property type="match status" value="1"/>
</dbReference>
<dbReference type="SUPFAM" id="SSF63491">
    <property type="entry name" value="BAG domain"/>
    <property type="match status" value="1"/>
</dbReference>